<gene>
    <name evidence="1" type="ORF">J2Z69_000514</name>
</gene>
<accession>A0ABS4JEI8</accession>
<evidence type="ECO:0000313" key="1">
    <source>
        <dbReference type="EMBL" id="MBP1999495.1"/>
    </source>
</evidence>
<dbReference type="Proteomes" id="UP001519288">
    <property type="component" value="Unassembled WGS sequence"/>
</dbReference>
<sequence>MMRSFVFKAATWLSALAILTVKPASVLYLYSGETPDELLV</sequence>
<dbReference type="RefSeq" id="WP_209858858.1">
    <property type="nucleotide sequence ID" value="NZ_JAGGLD010000001.1"/>
</dbReference>
<comment type="caution">
    <text evidence="1">The sequence shown here is derived from an EMBL/GenBank/DDBJ whole genome shotgun (WGS) entry which is preliminary data.</text>
</comment>
<evidence type="ECO:0008006" key="3">
    <source>
        <dbReference type="Google" id="ProtNLM"/>
    </source>
</evidence>
<name>A0ABS4JEI8_9BACL</name>
<reference evidence="1 2" key="1">
    <citation type="submission" date="2021-03" db="EMBL/GenBank/DDBJ databases">
        <title>Genomic Encyclopedia of Type Strains, Phase IV (KMG-IV): sequencing the most valuable type-strain genomes for metagenomic binning, comparative biology and taxonomic classification.</title>
        <authorList>
            <person name="Goeker M."/>
        </authorList>
    </citation>
    <scope>NUCLEOTIDE SEQUENCE [LARGE SCALE GENOMIC DNA]</scope>
    <source>
        <strain evidence="1 2">DSM 26806</strain>
    </source>
</reference>
<dbReference type="EMBL" id="JAGGLD010000001">
    <property type="protein sequence ID" value="MBP1999495.1"/>
    <property type="molecule type" value="Genomic_DNA"/>
</dbReference>
<protein>
    <recommendedName>
        <fullName evidence="3">Cyclic lactone autoinducer peptide</fullName>
    </recommendedName>
</protein>
<evidence type="ECO:0000313" key="2">
    <source>
        <dbReference type="Proteomes" id="UP001519288"/>
    </source>
</evidence>
<keyword evidence="2" id="KW-1185">Reference proteome</keyword>
<organism evidence="1 2">
    <name type="scientific">Paenibacillus shirakamiensis</name>
    <dbReference type="NCBI Taxonomy" id="1265935"/>
    <lineage>
        <taxon>Bacteria</taxon>
        <taxon>Bacillati</taxon>
        <taxon>Bacillota</taxon>
        <taxon>Bacilli</taxon>
        <taxon>Bacillales</taxon>
        <taxon>Paenibacillaceae</taxon>
        <taxon>Paenibacillus</taxon>
    </lineage>
</organism>
<proteinExistence type="predicted"/>